<evidence type="ECO:0000256" key="3">
    <source>
        <dbReference type="ARBA" id="ARBA00023295"/>
    </source>
</evidence>
<reference evidence="5 8" key="3">
    <citation type="submission" date="2018-07" db="EMBL/GenBank/DDBJ databases">
        <title>Leeuwenhoekiella genomics.</title>
        <authorList>
            <person name="Tahon G."/>
            <person name="Willems A."/>
        </authorList>
    </citation>
    <scope>NUCLEOTIDE SEQUENCE [LARGE SCALE GENOMIC DNA]</scope>
    <source>
        <strain evidence="5 8">LMG 24856</strain>
    </source>
</reference>
<accession>A0A1M5YE65</accession>
<evidence type="ECO:0000256" key="2">
    <source>
        <dbReference type="ARBA" id="ARBA00022801"/>
    </source>
</evidence>
<dbReference type="GO" id="GO:0005975">
    <property type="term" value="P:carbohydrate metabolic process"/>
    <property type="evidence" value="ECO:0007669"/>
    <property type="project" value="InterPro"/>
</dbReference>
<dbReference type="Proteomes" id="UP000290037">
    <property type="component" value="Unassembled WGS sequence"/>
</dbReference>
<evidence type="ECO:0000256" key="1">
    <source>
        <dbReference type="ARBA" id="ARBA00008834"/>
    </source>
</evidence>
<evidence type="ECO:0000256" key="4">
    <source>
        <dbReference type="RuleBase" id="RU361169"/>
    </source>
</evidence>
<keyword evidence="2 4" id="KW-0378">Hydrolase</keyword>
<dbReference type="InterPro" id="IPR011050">
    <property type="entry name" value="Pectin_lyase_fold/virulence"/>
</dbReference>
<dbReference type="EMBL" id="FQXT01000003">
    <property type="protein sequence ID" value="SHI09813.1"/>
    <property type="molecule type" value="Genomic_DNA"/>
</dbReference>
<keyword evidence="8" id="KW-1185">Reference proteome</keyword>
<dbReference type="Pfam" id="PF00295">
    <property type="entry name" value="Glyco_hydro_28"/>
    <property type="match status" value="1"/>
</dbReference>
<proteinExistence type="inferred from homology"/>
<keyword evidence="3 4" id="KW-0326">Glycosidase</keyword>
<evidence type="ECO:0000313" key="7">
    <source>
        <dbReference type="Proteomes" id="UP000184240"/>
    </source>
</evidence>
<dbReference type="InterPro" id="IPR051801">
    <property type="entry name" value="GH28_Enzymes"/>
</dbReference>
<organism evidence="6 7">
    <name type="scientific">Leeuwenhoekiella palythoae</name>
    <dbReference type="NCBI Taxonomy" id="573501"/>
    <lineage>
        <taxon>Bacteria</taxon>
        <taxon>Pseudomonadati</taxon>
        <taxon>Bacteroidota</taxon>
        <taxon>Flavobacteriia</taxon>
        <taxon>Flavobacteriales</taxon>
        <taxon>Flavobacteriaceae</taxon>
        <taxon>Leeuwenhoekiella</taxon>
    </lineage>
</organism>
<protein>
    <submittedName>
        <fullName evidence="5">Glycosyl hydrolase family 28</fullName>
    </submittedName>
    <submittedName>
        <fullName evidence="6">Glycosyl hydrolases family 28</fullName>
    </submittedName>
</protein>
<dbReference type="RefSeq" id="WP_072982824.1">
    <property type="nucleotide sequence ID" value="NZ_FQXT01000003.1"/>
</dbReference>
<dbReference type="Gene3D" id="2.160.20.10">
    <property type="entry name" value="Single-stranded right-handed beta-helix, Pectin lyase-like"/>
    <property type="match status" value="1"/>
</dbReference>
<comment type="similarity">
    <text evidence="1 4">Belongs to the glycosyl hydrolase 28 family.</text>
</comment>
<reference evidence="7" key="2">
    <citation type="submission" date="2016-11" db="EMBL/GenBank/DDBJ databases">
        <authorList>
            <person name="Varghese N."/>
            <person name="Submissions S."/>
        </authorList>
    </citation>
    <scope>NUCLEOTIDE SEQUENCE [LARGE SCALE GENOMIC DNA]</scope>
    <source>
        <strain evidence="7">DSM 19859</strain>
    </source>
</reference>
<dbReference type="InterPro" id="IPR012334">
    <property type="entry name" value="Pectin_lyas_fold"/>
</dbReference>
<gene>
    <name evidence="5" type="ORF">DSM01_3345</name>
    <name evidence="6" type="ORF">SAMN04487999_2120</name>
</gene>
<dbReference type="SMART" id="SM00710">
    <property type="entry name" value="PbH1"/>
    <property type="match status" value="7"/>
</dbReference>
<dbReference type="InterPro" id="IPR000743">
    <property type="entry name" value="Glyco_hydro_28"/>
</dbReference>
<dbReference type="InterPro" id="IPR006626">
    <property type="entry name" value="PbH1"/>
</dbReference>
<evidence type="ECO:0000313" key="8">
    <source>
        <dbReference type="Proteomes" id="UP000290037"/>
    </source>
</evidence>
<dbReference type="SUPFAM" id="SSF51126">
    <property type="entry name" value="Pectin lyase-like"/>
    <property type="match status" value="1"/>
</dbReference>
<dbReference type="AlphaFoldDB" id="A0A1M5YE65"/>
<dbReference type="Proteomes" id="UP000184240">
    <property type="component" value="Unassembled WGS sequence"/>
</dbReference>
<sequence length="470" mass="51441">MNITNIHEFGAVNDNFTNNAVSIQKAIDSCAANGGGKVVIPAGKPFLSGPFELKSNIELHLEQGAVLKAFPDESVYVKSAFRQNLGEGTIWIGGENLSQISITGGGTIDGNGIFFMGDELHDSYELKPFETIDPRPHILTLVSCKNVKMHGITVSNAAYWALHFLGCYDVSIANISIYNDLKVRNSDGIDLDHCQNVRISNCHIESGDDCICLKNRREYEELGPCKNIVISNCTLISTSCAIKIGSENMDAISHVTFNNCIITGSCRGIGIQNRDEGTVSDIIFSNIMVECKQFSDVWWGMAEPIYITAYPRASHDHKDAGWRLKPGAAEAGIGKVSNITFANIRCKSENGIFLGAASPDLLDNIRFNDIDLEISKTTEYPGGYYDCRPCKDADFIGDQTAGFYMVNASNVYISNTTVNWGTQIPDYYGNAVYAENITPLVLDNFNGSAAFDHLESIVKQGQTQLEKISN</sequence>
<dbReference type="EMBL" id="QOVN01000012">
    <property type="protein sequence ID" value="RXG26795.1"/>
    <property type="molecule type" value="Genomic_DNA"/>
</dbReference>
<name>A0A1M5YE65_9FLAO</name>
<reference evidence="6" key="1">
    <citation type="submission" date="2016-11" db="EMBL/GenBank/DDBJ databases">
        <authorList>
            <person name="Jaros S."/>
            <person name="Januszkiewicz K."/>
            <person name="Wedrychowicz H."/>
        </authorList>
    </citation>
    <scope>NUCLEOTIDE SEQUENCE [LARGE SCALE GENOMIC DNA]</scope>
    <source>
        <strain evidence="6">DSM 19859</strain>
    </source>
</reference>
<dbReference type="OrthoDB" id="9795222at2"/>
<dbReference type="PANTHER" id="PTHR31339:SF0">
    <property type="entry name" value="PECTIN LYASE-LIKE SUPERFAMILY PROTEIN"/>
    <property type="match status" value="1"/>
</dbReference>
<evidence type="ECO:0000313" key="5">
    <source>
        <dbReference type="EMBL" id="RXG26795.1"/>
    </source>
</evidence>
<dbReference type="PANTHER" id="PTHR31339">
    <property type="entry name" value="PECTIN LYASE-RELATED"/>
    <property type="match status" value="1"/>
</dbReference>
<evidence type="ECO:0000313" key="6">
    <source>
        <dbReference type="EMBL" id="SHI09813.1"/>
    </source>
</evidence>
<dbReference type="STRING" id="573501.SAMN04487999_2120"/>
<dbReference type="GO" id="GO:0004650">
    <property type="term" value="F:polygalacturonase activity"/>
    <property type="evidence" value="ECO:0007669"/>
    <property type="project" value="InterPro"/>
</dbReference>